<accession>C7R2S0</accession>
<feature type="signal peptide" evidence="6">
    <location>
        <begin position="1"/>
        <end position="41"/>
    </location>
</feature>
<keyword evidence="4" id="KW-0788">Thiol protease</keyword>
<dbReference type="Proteomes" id="UP000000628">
    <property type="component" value="Chromosome"/>
</dbReference>
<dbReference type="InterPro" id="IPR038765">
    <property type="entry name" value="Papain-like_cys_pep_sf"/>
</dbReference>
<reference evidence="8 9" key="1">
    <citation type="journal article" date="2009" name="Stand. Genomic Sci.">
        <title>Complete genome sequence of Jonesia denitrificans type strain (Prevot 55134).</title>
        <authorList>
            <person name="Pukall R."/>
            <person name="Gehrich-Schroter G."/>
            <person name="Lapidus A."/>
            <person name="Nolan M."/>
            <person name="Glavina Del Rio T."/>
            <person name="Lucas S."/>
            <person name="Chen F."/>
            <person name="Tice H."/>
            <person name="Pitluck S."/>
            <person name="Cheng J.F."/>
            <person name="Copeland A."/>
            <person name="Saunders E."/>
            <person name="Brettin T."/>
            <person name="Detter J.C."/>
            <person name="Bruce D."/>
            <person name="Goodwin L."/>
            <person name="Pati A."/>
            <person name="Ivanova N."/>
            <person name="Mavromatis K."/>
            <person name="Ovchinnikova G."/>
            <person name="Chen A."/>
            <person name="Palaniappan K."/>
            <person name="Land M."/>
            <person name="Hauser L."/>
            <person name="Chang Y.J."/>
            <person name="Jeffries C.D."/>
            <person name="Chain P."/>
            <person name="Goker M."/>
            <person name="Bristow J."/>
            <person name="Eisen J.A."/>
            <person name="Markowitz V."/>
            <person name="Hugenholtz P."/>
            <person name="Kyrpides N.C."/>
            <person name="Klenk H.P."/>
            <person name="Han C."/>
        </authorList>
    </citation>
    <scope>NUCLEOTIDE SEQUENCE [LARGE SCALE GENOMIC DNA]</scope>
    <source>
        <strain evidence="9">ATCC 14870 / DSM 20603 / BCRC 15368 / CIP 55.134 / JCM 11481 / NBRC 15587 / NCTC 10816 / Prevot 55134</strain>
    </source>
</reference>
<dbReference type="Pfam" id="PF00877">
    <property type="entry name" value="NLPC_P60"/>
    <property type="match status" value="1"/>
</dbReference>
<comment type="similarity">
    <text evidence="1">Belongs to the peptidase C40 family.</text>
</comment>
<dbReference type="GO" id="GO:0008234">
    <property type="term" value="F:cysteine-type peptidase activity"/>
    <property type="evidence" value="ECO:0007669"/>
    <property type="project" value="UniProtKB-KW"/>
</dbReference>
<dbReference type="GO" id="GO:0006508">
    <property type="term" value="P:proteolysis"/>
    <property type="evidence" value="ECO:0007669"/>
    <property type="project" value="UniProtKB-KW"/>
</dbReference>
<evidence type="ECO:0000256" key="3">
    <source>
        <dbReference type="ARBA" id="ARBA00022801"/>
    </source>
</evidence>
<dbReference type="AlphaFoldDB" id="C7R2S0"/>
<evidence type="ECO:0000256" key="1">
    <source>
        <dbReference type="ARBA" id="ARBA00007074"/>
    </source>
</evidence>
<evidence type="ECO:0000256" key="5">
    <source>
        <dbReference type="SAM" id="MobiDB-lite"/>
    </source>
</evidence>
<keyword evidence="2" id="KW-0645">Protease</keyword>
<organism evidence="8 9">
    <name type="scientific">Jonesia denitrificans (strain ATCC 14870 / DSM 20603 / BCRC 15368 / CIP 55.134 / JCM 11481 / NBRC 15587 / NCTC 10816 / Prevot 55134)</name>
    <name type="common">Listeria denitrificans</name>
    <dbReference type="NCBI Taxonomy" id="471856"/>
    <lineage>
        <taxon>Bacteria</taxon>
        <taxon>Bacillati</taxon>
        <taxon>Actinomycetota</taxon>
        <taxon>Actinomycetes</taxon>
        <taxon>Micrococcales</taxon>
        <taxon>Jonesiaceae</taxon>
        <taxon>Jonesia</taxon>
    </lineage>
</organism>
<evidence type="ECO:0000256" key="4">
    <source>
        <dbReference type="ARBA" id="ARBA00022807"/>
    </source>
</evidence>
<dbReference type="KEGG" id="jde:Jden_2429"/>
<evidence type="ECO:0000259" key="7">
    <source>
        <dbReference type="PROSITE" id="PS51935"/>
    </source>
</evidence>
<dbReference type="eggNOG" id="COG0791">
    <property type="taxonomic scope" value="Bacteria"/>
</dbReference>
<dbReference type="PANTHER" id="PTHR47053">
    <property type="entry name" value="MUREIN DD-ENDOPEPTIDASE MEPH-RELATED"/>
    <property type="match status" value="1"/>
</dbReference>
<keyword evidence="6" id="KW-0732">Signal</keyword>
<dbReference type="PROSITE" id="PS51935">
    <property type="entry name" value="NLPC_P60"/>
    <property type="match status" value="1"/>
</dbReference>
<dbReference type="PANTHER" id="PTHR47053:SF1">
    <property type="entry name" value="MUREIN DD-ENDOPEPTIDASE MEPH-RELATED"/>
    <property type="match status" value="1"/>
</dbReference>
<evidence type="ECO:0000256" key="6">
    <source>
        <dbReference type="SAM" id="SignalP"/>
    </source>
</evidence>
<evidence type="ECO:0000256" key="2">
    <source>
        <dbReference type="ARBA" id="ARBA00022670"/>
    </source>
</evidence>
<evidence type="ECO:0000313" key="8">
    <source>
        <dbReference type="EMBL" id="ACV10061.1"/>
    </source>
</evidence>
<feature type="region of interest" description="Disordered" evidence="5">
    <location>
        <begin position="214"/>
        <end position="234"/>
    </location>
</feature>
<dbReference type="SUPFAM" id="SSF54001">
    <property type="entry name" value="Cysteine proteinases"/>
    <property type="match status" value="1"/>
</dbReference>
<dbReference type="EMBL" id="CP001706">
    <property type="protein sequence ID" value="ACV10061.1"/>
    <property type="molecule type" value="Genomic_DNA"/>
</dbReference>
<keyword evidence="3" id="KW-0378">Hydrolase</keyword>
<dbReference type="InterPro" id="IPR051202">
    <property type="entry name" value="Peptidase_C40"/>
</dbReference>
<dbReference type="Gene3D" id="3.90.1720.10">
    <property type="entry name" value="endopeptidase domain like (from Nostoc punctiforme)"/>
    <property type="match status" value="1"/>
</dbReference>
<proteinExistence type="inferred from homology"/>
<feature type="domain" description="NlpC/P60" evidence="7">
    <location>
        <begin position="166"/>
        <end position="278"/>
    </location>
</feature>
<protein>
    <submittedName>
        <fullName evidence="8">NLP/P60 protein</fullName>
    </submittedName>
</protein>
<name>C7R2S0_JONDD</name>
<keyword evidence="9" id="KW-1185">Reference proteome</keyword>
<dbReference type="InterPro" id="IPR000064">
    <property type="entry name" value="NLP_P60_dom"/>
</dbReference>
<dbReference type="HOGENOM" id="CLU_1149941_0_0_11"/>
<gene>
    <name evidence="8" type="ordered locus">Jden_2429</name>
</gene>
<evidence type="ECO:0000313" key="9">
    <source>
        <dbReference type="Proteomes" id="UP000000628"/>
    </source>
</evidence>
<feature type="chain" id="PRO_5002981194" evidence="6">
    <location>
        <begin position="42"/>
        <end position="278"/>
    </location>
</feature>
<sequence length="278" mass="29101">MAPEHALKPGTTRKRRPTLTIAALTGSLILAGIVAPATAQATPTSTAATTVATAPVAAATPLNTAVKKAPSIKVSTSKKKWAKGSTPAKVGTKVVVAGKAATGKAQFYVGKKRVATKTLKNGKATYRLSKKLSAKKHTVTVRYLPTGSAKNISTTGSKATRVQVKASKTDKVLAIAKAQVGVKYRSGGTSPSRGFDCSGFTQYVYKKAGVKKLPRTSSAQKRAGKRVSRSAARPGDLVWSPGHVAIYAGNGKIIDAPRPGKKIAVRKMWQSNPVFIRL</sequence>